<accession>A0A5B7K116</accession>
<organism evidence="1 2">
    <name type="scientific">Portunus trituberculatus</name>
    <name type="common">Swimming crab</name>
    <name type="synonym">Neptunus trituberculatus</name>
    <dbReference type="NCBI Taxonomy" id="210409"/>
    <lineage>
        <taxon>Eukaryota</taxon>
        <taxon>Metazoa</taxon>
        <taxon>Ecdysozoa</taxon>
        <taxon>Arthropoda</taxon>
        <taxon>Crustacea</taxon>
        <taxon>Multicrustacea</taxon>
        <taxon>Malacostraca</taxon>
        <taxon>Eumalacostraca</taxon>
        <taxon>Eucarida</taxon>
        <taxon>Decapoda</taxon>
        <taxon>Pleocyemata</taxon>
        <taxon>Brachyura</taxon>
        <taxon>Eubrachyura</taxon>
        <taxon>Portunoidea</taxon>
        <taxon>Portunidae</taxon>
        <taxon>Portuninae</taxon>
        <taxon>Portunus</taxon>
    </lineage>
</organism>
<dbReference type="Proteomes" id="UP000324222">
    <property type="component" value="Unassembled WGS sequence"/>
</dbReference>
<evidence type="ECO:0000313" key="1">
    <source>
        <dbReference type="EMBL" id="MPD00247.1"/>
    </source>
</evidence>
<keyword evidence="2" id="KW-1185">Reference proteome</keyword>
<sequence>MEAAAAAATVAATAAASSFPGIDMEQQRVDGIAHVQRIMEEYCRTARSSCLSLLVSAEQCLQNFPMMVL</sequence>
<gene>
    <name evidence="1" type="ORF">E2C01_095707</name>
</gene>
<reference evidence="1 2" key="1">
    <citation type="submission" date="2019-05" db="EMBL/GenBank/DDBJ databases">
        <title>Another draft genome of Portunus trituberculatus and its Hox gene families provides insights of decapod evolution.</title>
        <authorList>
            <person name="Jeong J.-H."/>
            <person name="Song I."/>
            <person name="Kim S."/>
            <person name="Choi T."/>
            <person name="Kim D."/>
            <person name="Ryu S."/>
            <person name="Kim W."/>
        </authorList>
    </citation>
    <scope>NUCLEOTIDE SEQUENCE [LARGE SCALE GENOMIC DNA]</scope>
    <source>
        <tissue evidence="1">Muscle</tissue>
    </source>
</reference>
<proteinExistence type="predicted"/>
<name>A0A5B7K116_PORTR</name>
<protein>
    <submittedName>
        <fullName evidence="1">Uncharacterized protein</fullName>
    </submittedName>
</protein>
<evidence type="ECO:0000313" key="2">
    <source>
        <dbReference type="Proteomes" id="UP000324222"/>
    </source>
</evidence>
<dbReference type="EMBL" id="VSRR010122091">
    <property type="protein sequence ID" value="MPD00247.1"/>
    <property type="molecule type" value="Genomic_DNA"/>
</dbReference>
<comment type="caution">
    <text evidence="1">The sequence shown here is derived from an EMBL/GenBank/DDBJ whole genome shotgun (WGS) entry which is preliminary data.</text>
</comment>
<dbReference type="AlphaFoldDB" id="A0A5B7K116"/>